<reference evidence="3" key="1">
    <citation type="submission" date="2025-08" db="UniProtKB">
        <authorList>
            <consortium name="RefSeq"/>
        </authorList>
    </citation>
    <scope>IDENTIFICATION</scope>
    <source>
        <tissue evidence="3">Whole body</tissue>
    </source>
</reference>
<organism evidence="2 3">
    <name type="scientific">Temnothorax curvispinosus</name>
    <dbReference type="NCBI Taxonomy" id="300111"/>
    <lineage>
        <taxon>Eukaryota</taxon>
        <taxon>Metazoa</taxon>
        <taxon>Ecdysozoa</taxon>
        <taxon>Arthropoda</taxon>
        <taxon>Hexapoda</taxon>
        <taxon>Insecta</taxon>
        <taxon>Pterygota</taxon>
        <taxon>Neoptera</taxon>
        <taxon>Endopterygota</taxon>
        <taxon>Hymenoptera</taxon>
        <taxon>Apocrita</taxon>
        <taxon>Aculeata</taxon>
        <taxon>Formicoidea</taxon>
        <taxon>Formicidae</taxon>
        <taxon>Myrmicinae</taxon>
        <taxon>Temnothorax</taxon>
    </lineage>
</organism>
<feature type="compositionally biased region" description="Basic and acidic residues" evidence="1">
    <location>
        <begin position="90"/>
        <end position="107"/>
    </location>
</feature>
<keyword evidence="2" id="KW-1185">Reference proteome</keyword>
<dbReference type="GeneID" id="112457917"/>
<sequence>MAEEIKRRRGIEREKTRRRRGEEGNLGKEESDNEGESYRTDQYHRNVCDGQTAKARDRRRQNRPVSPQHVRRTGGKTERSMEGIEDTTEEKEKKDGRKDESQRNGRD</sequence>
<name>A0A6J1Q7Z5_9HYME</name>
<evidence type="ECO:0000256" key="1">
    <source>
        <dbReference type="SAM" id="MobiDB-lite"/>
    </source>
</evidence>
<feature type="region of interest" description="Disordered" evidence="1">
    <location>
        <begin position="1"/>
        <end position="107"/>
    </location>
</feature>
<dbReference type="Proteomes" id="UP000504618">
    <property type="component" value="Unplaced"/>
</dbReference>
<feature type="compositionally biased region" description="Basic and acidic residues" evidence="1">
    <location>
        <begin position="1"/>
        <end position="47"/>
    </location>
</feature>
<accession>A0A6J1Q7Z5</accession>
<protein>
    <submittedName>
        <fullName evidence="3">High mobility group nucleosome-binding domain-containing protein 5-like</fullName>
    </submittedName>
</protein>
<evidence type="ECO:0000313" key="2">
    <source>
        <dbReference type="Proteomes" id="UP000504618"/>
    </source>
</evidence>
<gene>
    <name evidence="3" type="primary">LOC112457917</name>
</gene>
<evidence type="ECO:0000313" key="3">
    <source>
        <dbReference type="RefSeq" id="XP_024877000.1"/>
    </source>
</evidence>
<dbReference type="AlphaFoldDB" id="A0A6J1Q7Z5"/>
<dbReference type="RefSeq" id="XP_024877000.1">
    <property type="nucleotide sequence ID" value="XM_025021232.1"/>
</dbReference>
<proteinExistence type="predicted"/>